<evidence type="ECO:0000259" key="9">
    <source>
        <dbReference type="Pfam" id="PF13632"/>
    </source>
</evidence>
<evidence type="ECO:0000313" key="11">
    <source>
        <dbReference type="Proteomes" id="UP000278398"/>
    </source>
</evidence>
<evidence type="ECO:0000313" key="10">
    <source>
        <dbReference type="EMBL" id="RST86919.1"/>
    </source>
</evidence>
<name>A0A3S0G9Q5_9HYPH</name>
<dbReference type="InterPro" id="IPR001173">
    <property type="entry name" value="Glyco_trans_2-like"/>
</dbReference>
<gene>
    <name evidence="10" type="ORF">EJC49_08365</name>
</gene>
<evidence type="ECO:0000256" key="5">
    <source>
        <dbReference type="ARBA" id="ARBA00022989"/>
    </source>
</evidence>
<feature type="transmembrane region" description="Helical" evidence="8">
    <location>
        <begin position="672"/>
        <end position="693"/>
    </location>
</feature>
<dbReference type="PANTHER" id="PTHR43867">
    <property type="entry name" value="CELLULOSE SYNTHASE CATALYTIC SUBUNIT A [UDP-FORMING]"/>
    <property type="match status" value="1"/>
</dbReference>
<evidence type="ECO:0000256" key="1">
    <source>
        <dbReference type="ARBA" id="ARBA00004141"/>
    </source>
</evidence>
<proteinExistence type="predicted"/>
<dbReference type="GO" id="GO:0016758">
    <property type="term" value="F:hexosyltransferase activity"/>
    <property type="evidence" value="ECO:0007669"/>
    <property type="project" value="TreeGrafter"/>
</dbReference>
<evidence type="ECO:0000256" key="7">
    <source>
        <dbReference type="SAM" id="MobiDB-lite"/>
    </source>
</evidence>
<dbReference type="InterPro" id="IPR029044">
    <property type="entry name" value="Nucleotide-diphossugar_trans"/>
</dbReference>
<feature type="transmembrane region" description="Helical" evidence="8">
    <location>
        <begin position="55"/>
        <end position="77"/>
    </location>
</feature>
<dbReference type="InterPro" id="IPR050321">
    <property type="entry name" value="Glycosyltr_2/OpgH_subfam"/>
</dbReference>
<keyword evidence="2" id="KW-0328">Glycosyltransferase</keyword>
<dbReference type="PANTHER" id="PTHR43867:SF2">
    <property type="entry name" value="CELLULOSE SYNTHASE CATALYTIC SUBUNIT A [UDP-FORMING]"/>
    <property type="match status" value="1"/>
</dbReference>
<evidence type="ECO:0000256" key="2">
    <source>
        <dbReference type="ARBA" id="ARBA00022676"/>
    </source>
</evidence>
<dbReference type="Gene3D" id="3.90.550.10">
    <property type="entry name" value="Spore Coat Polysaccharide Biosynthesis Protein SpsA, Chain A"/>
    <property type="match status" value="2"/>
</dbReference>
<keyword evidence="3 10" id="KW-0808">Transferase</keyword>
<keyword evidence="11" id="KW-1185">Reference proteome</keyword>
<evidence type="ECO:0000256" key="3">
    <source>
        <dbReference type="ARBA" id="ARBA00022679"/>
    </source>
</evidence>
<dbReference type="Proteomes" id="UP000278398">
    <property type="component" value="Unassembled WGS sequence"/>
</dbReference>
<dbReference type="Pfam" id="PF13632">
    <property type="entry name" value="Glyco_trans_2_3"/>
    <property type="match status" value="1"/>
</dbReference>
<keyword evidence="6 8" id="KW-0472">Membrane</keyword>
<feature type="domain" description="Glycosyltransferase 2-like" evidence="9">
    <location>
        <begin position="360"/>
        <end position="580"/>
    </location>
</feature>
<feature type="transmembrane region" description="Helical" evidence="8">
    <location>
        <begin position="567"/>
        <end position="584"/>
    </location>
</feature>
<feature type="transmembrane region" description="Helical" evidence="8">
    <location>
        <begin position="83"/>
        <end position="101"/>
    </location>
</feature>
<organism evidence="10 11">
    <name type="scientific">Aquibium carbonis</name>
    <dbReference type="NCBI Taxonomy" id="2495581"/>
    <lineage>
        <taxon>Bacteria</taxon>
        <taxon>Pseudomonadati</taxon>
        <taxon>Pseudomonadota</taxon>
        <taxon>Alphaproteobacteria</taxon>
        <taxon>Hyphomicrobiales</taxon>
        <taxon>Phyllobacteriaceae</taxon>
        <taxon>Aquibium</taxon>
    </lineage>
</organism>
<accession>A0A3S0G9Q5</accession>
<dbReference type="SUPFAM" id="SSF53448">
    <property type="entry name" value="Nucleotide-diphospho-sugar transferases"/>
    <property type="match status" value="1"/>
</dbReference>
<evidence type="ECO:0000256" key="4">
    <source>
        <dbReference type="ARBA" id="ARBA00022692"/>
    </source>
</evidence>
<feature type="transmembrane region" description="Helical" evidence="8">
    <location>
        <begin position="596"/>
        <end position="621"/>
    </location>
</feature>
<feature type="region of interest" description="Disordered" evidence="7">
    <location>
        <begin position="786"/>
        <end position="820"/>
    </location>
</feature>
<evidence type="ECO:0000256" key="6">
    <source>
        <dbReference type="ARBA" id="ARBA00023136"/>
    </source>
</evidence>
<protein>
    <submittedName>
        <fullName evidence="10">Glycosyltransferase</fullName>
    </submittedName>
</protein>
<feature type="transmembrane region" description="Helical" evidence="8">
    <location>
        <begin position="641"/>
        <end position="660"/>
    </location>
</feature>
<dbReference type="AlphaFoldDB" id="A0A3S0G9Q5"/>
<dbReference type="EMBL" id="RWKW01000030">
    <property type="protein sequence ID" value="RST86919.1"/>
    <property type="molecule type" value="Genomic_DNA"/>
</dbReference>
<keyword evidence="5 8" id="KW-1133">Transmembrane helix</keyword>
<dbReference type="OrthoDB" id="9775281at2"/>
<comment type="subcellular location">
    <subcellularLocation>
        <location evidence="1">Membrane</location>
        <topology evidence="1">Multi-pass membrane protein</topology>
    </subcellularLocation>
</comment>
<dbReference type="GO" id="GO:0005886">
    <property type="term" value="C:plasma membrane"/>
    <property type="evidence" value="ECO:0007669"/>
    <property type="project" value="TreeGrafter"/>
</dbReference>
<sequence>MTIGTEVDPGGTVAVPTAVGRAFGRIRTAKEKLRQALRSWVAEQRRTIGSTGIKVAIASSIAMFAGFAAFHFGTLGMTGSDIVFYYAMLSALLYCSLAYQLNRFGASRRREELAGLLDVDVPWREPANAPSVSILIPTYREERRVLIGTIVSAALAEYANRRIVVLVDDSPADQKALKATLSTIEETAGWLKDQADRLRAANAAWQTRKSTQPFDPAAESRHLVEAYRDLVNWLNSLAARLDAESSEEFSHVDGFVIEKIVRDAAARYRSRGDRLASADLTWAEADTEHARLAVLLCDDIGHFQRKTFDNLSHAPNKAMNLNAYIGLMGGRYVRVHRNGVTGLEPANGSNVDMDIPRPDYVLTLDADSVILNRYVATLVEVLESDPTAGVAQTPYLTFPNGDSPVERIAGATTDIQYLVHQGSSWFDAAYWVGANALIRFSALEAIAKTQVEAGKPVKVFIQDKTVIEDTGSTIDLLQRGWRVQNHFVPLAYSATPADFGALAIQRKRWANGGLIILPELLREYMRSPERMNRFPELVLRTHYLLSPVIGNVAVFMLMIWAGAEASGILWTPVIMLPYFALYMLDLRRLGYRARDLFGVCALNLMLLPVNFAGILASIVQMVTGRKGSFNRTPKVSSRTYVPPYALLFNLGVLMLMLAYATRAVMYGEYSGAVIPIVNILLYSYGLIRFVGILDSIGDMFPALRRMALACTDALTRLSRLSVPFLPPMGNRYVTVPGLAAALILLTPAPSGSRIPAAPESPAPAASTSAAPVHRLPMTMTPPAHPVVDGVAFNGSRLGDPAPQEGTTVDAPSVDPEAPRP</sequence>
<reference evidence="10 11" key="1">
    <citation type="submission" date="2018-12" db="EMBL/GenBank/DDBJ databases">
        <title>Mesorhizobium carbonis sp. nov., isolated from coal mine water.</title>
        <authorList>
            <person name="Xin W."/>
            <person name="Xu Z."/>
            <person name="Xiang F."/>
            <person name="Zhang J."/>
            <person name="Xi L."/>
            <person name="Liu J."/>
        </authorList>
    </citation>
    <scope>NUCLEOTIDE SEQUENCE [LARGE SCALE GENOMIC DNA]</scope>
    <source>
        <strain evidence="10 11">B2.3</strain>
    </source>
</reference>
<evidence type="ECO:0000256" key="8">
    <source>
        <dbReference type="SAM" id="Phobius"/>
    </source>
</evidence>
<comment type="caution">
    <text evidence="10">The sequence shown here is derived from an EMBL/GenBank/DDBJ whole genome shotgun (WGS) entry which is preliminary data.</text>
</comment>
<feature type="transmembrane region" description="Helical" evidence="8">
    <location>
        <begin position="543"/>
        <end position="561"/>
    </location>
</feature>
<keyword evidence="4 8" id="KW-0812">Transmembrane</keyword>